<keyword evidence="2" id="KW-0614">Plasmid</keyword>
<organism evidence="2 3">
    <name type="scientific">Rhodococcus pseudokoreensis</name>
    <dbReference type="NCBI Taxonomy" id="2811421"/>
    <lineage>
        <taxon>Bacteria</taxon>
        <taxon>Bacillati</taxon>
        <taxon>Actinomycetota</taxon>
        <taxon>Actinomycetes</taxon>
        <taxon>Mycobacteriales</taxon>
        <taxon>Nocardiaceae</taxon>
        <taxon>Rhodococcus</taxon>
    </lineage>
</organism>
<reference evidence="2 3" key="1">
    <citation type="journal article" date="2021" name="Microbiol. Resour. Announc.">
        <title>Complete Genome Sequences of Two Rhodococcus sp. Strains with Large and Linear Chromosomes, Isolated from Apple Rhizosphere.</title>
        <authorList>
            <person name="Benning S."/>
            <person name="Brugnone N."/>
            <person name="Siani R."/>
            <person name="Kublik S."/>
            <person name="Schloter M."/>
            <person name="Rad V."/>
        </authorList>
    </citation>
    <scope>NUCLEOTIDE SEQUENCE [LARGE SCALE GENOMIC DNA]</scope>
    <source>
        <strain evidence="2 3">R79</strain>
    </source>
</reference>
<evidence type="ECO:0000313" key="2">
    <source>
        <dbReference type="EMBL" id="QSE87862.1"/>
    </source>
</evidence>
<evidence type="ECO:0008006" key="4">
    <source>
        <dbReference type="Google" id="ProtNLM"/>
    </source>
</evidence>
<protein>
    <recommendedName>
        <fullName evidence="4">HNH endonuclease</fullName>
    </recommendedName>
</protein>
<gene>
    <name evidence="2" type="ORF">JWS13_04395</name>
</gene>
<dbReference type="RefSeq" id="WP_206004626.1">
    <property type="nucleotide sequence ID" value="NZ_CP070617.1"/>
</dbReference>
<sequence length="162" mass="18131">MVYGRACNRCEACGAVENTDASIRMEAHERWLYDDEAHVQYLRRLVCLCTLCHQSTHFGYAEVTGNGARAFAHLSSVTGYTNEQSAKHIADAIVVWRRRSRYDWTLNLRMLTDAGIAVAPPVRGPERRAVAERQTQAVRPMPEPLGHSGGEPGMSIRPIHLD</sequence>
<geneLocation type="plasmid" evidence="2 3">
    <name>unnamed2</name>
</geneLocation>
<name>A0A974VZD4_9NOCA</name>
<reference evidence="2 3" key="2">
    <citation type="journal article" date="2022" name="Arch. Microbiol.">
        <title>Rhodococcus pseudokoreensis sp. nov. isolated from the rhizosphere of young M26 apple rootstocks.</title>
        <authorList>
            <person name="Kampfer P."/>
            <person name="Glaeser S.P."/>
            <person name="Blom J."/>
            <person name="Wolf J."/>
            <person name="Benning S."/>
            <person name="Schloter M."/>
            <person name="Neumann-Schaal M."/>
        </authorList>
    </citation>
    <scope>NUCLEOTIDE SEQUENCE [LARGE SCALE GENOMIC DNA]</scope>
    <source>
        <strain evidence="2 3">R79</strain>
    </source>
</reference>
<evidence type="ECO:0000256" key="1">
    <source>
        <dbReference type="SAM" id="MobiDB-lite"/>
    </source>
</evidence>
<evidence type="ECO:0000313" key="3">
    <source>
        <dbReference type="Proteomes" id="UP000662986"/>
    </source>
</evidence>
<dbReference type="Proteomes" id="UP000662986">
    <property type="component" value="Plasmid unnamed2"/>
</dbReference>
<feature type="region of interest" description="Disordered" evidence="1">
    <location>
        <begin position="125"/>
        <end position="162"/>
    </location>
</feature>
<proteinExistence type="predicted"/>
<dbReference type="EMBL" id="CP070617">
    <property type="protein sequence ID" value="QSE87862.1"/>
    <property type="molecule type" value="Genomic_DNA"/>
</dbReference>
<accession>A0A974VZD4</accession>
<keyword evidence="3" id="KW-1185">Reference proteome</keyword>